<name>A0A4Y3WR21_9PSEU</name>
<dbReference type="Pfam" id="PF00011">
    <property type="entry name" value="HSP20"/>
    <property type="match status" value="1"/>
</dbReference>
<gene>
    <name evidence="5" type="ORF">PHY01_20890</name>
</gene>
<evidence type="ECO:0000256" key="3">
    <source>
        <dbReference type="SAM" id="MobiDB-lite"/>
    </source>
</evidence>
<dbReference type="EMBL" id="BJNG01000016">
    <property type="protein sequence ID" value="GEC19806.1"/>
    <property type="molecule type" value="Genomic_DNA"/>
</dbReference>
<feature type="region of interest" description="Disordered" evidence="3">
    <location>
        <begin position="25"/>
        <end position="48"/>
    </location>
</feature>
<dbReference type="InterPro" id="IPR008978">
    <property type="entry name" value="HSP20-like_chaperone"/>
</dbReference>
<dbReference type="CDD" id="cd06464">
    <property type="entry name" value="ACD_sHsps-like"/>
    <property type="match status" value="1"/>
</dbReference>
<dbReference type="RefSeq" id="WP_218030091.1">
    <property type="nucleotide sequence ID" value="NZ_BAAARZ010000012.1"/>
</dbReference>
<proteinExistence type="inferred from homology"/>
<sequence length="164" mass="17750">MAPSRKSSGNPFRGVVDIISEMNRMSERMTESRSSAATPPRGHSDAWNPTTDILAVGSDLLIRCELAGVVADDLEISLSHGTLTIVGERRHGPETAEDFYVQERHYGRFRRDITLPEGVRDEHLDAELRDGVLEVVVRGAADASGPSRIEVRSGGGGAAAVRRS</sequence>
<comment type="caution">
    <text evidence="5">The sequence shown here is derived from an EMBL/GenBank/DDBJ whole genome shotgun (WGS) entry which is preliminary data.</text>
</comment>
<evidence type="ECO:0000256" key="1">
    <source>
        <dbReference type="PROSITE-ProRule" id="PRU00285"/>
    </source>
</evidence>
<dbReference type="Gene3D" id="2.60.40.790">
    <property type="match status" value="1"/>
</dbReference>
<dbReference type="InterPro" id="IPR031107">
    <property type="entry name" value="Small_HSP"/>
</dbReference>
<reference evidence="5 6" key="1">
    <citation type="submission" date="2019-06" db="EMBL/GenBank/DDBJ databases">
        <title>Whole genome shotgun sequence of Pseudonocardia hydrocarbonoxydans NBRC 14498.</title>
        <authorList>
            <person name="Hosoyama A."/>
            <person name="Uohara A."/>
            <person name="Ohji S."/>
            <person name="Ichikawa N."/>
        </authorList>
    </citation>
    <scope>NUCLEOTIDE SEQUENCE [LARGE SCALE GENOMIC DNA]</scope>
    <source>
        <strain evidence="5 6">NBRC 14498</strain>
    </source>
</reference>
<comment type="similarity">
    <text evidence="1 2">Belongs to the small heat shock protein (HSP20) family.</text>
</comment>
<feature type="domain" description="SHSP" evidence="4">
    <location>
        <begin position="41"/>
        <end position="154"/>
    </location>
</feature>
<accession>A0A4Y3WR21</accession>
<dbReference type="InterPro" id="IPR002068">
    <property type="entry name" value="A-crystallin/Hsp20_dom"/>
</dbReference>
<dbReference type="PANTHER" id="PTHR11527">
    <property type="entry name" value="HEAT-SHOCK PROTEIN 20 FAMILY MEMBER"/>
    <property type="match status" value="1"/>
</dbReference>
<evidence type="ECO:0000313" key="5">
    <source>
        <dbReference type="EMBL" id="GEC19806.1"/>
    </source>
</evidence>
<dbReference type="Proteomes" id="UP000320338">
    <property type="component" value="Unassembled WGS sequence"/>
</dbReference>
<keyword evidence="6" id="KW-1185">Reference proteome</keyword>
<dbReference type="SUPFAM" id="SSF49764">
    <property type="entry name" value="HSP20-like chaperones"/>
    <property type="match status" value="1"/>
</dbReference>
<dbReference type="PROSITE" id="PS01031">
    <property type="entry name" value="SHSP"/>
    <property type="match status" value="1"/>
</dbReference>
<evidence type="ECO:0000313" key="6">
    <source>
        <dbReference type="Proteomes" id="UP000320338"/>
    </source>
</evidence>
<protein>
    <recommendedName>
        <fullName evidence="4">SHSP domain-containing protein</fullName>
    </recommendedName>
</protein>
<dbReference type="AlphaFoldDB" id="A0A4Y3WR21"/>
<organism evidence="5 6">
    <name type="scientific">Pseudonocardia hydrocarbonoxydans</name>
    <dbReference type="NCBI Taxonomy" id="76726"/>
    <lineage>
        <taxon>Bacteria</taxon>
        <taxon>Bacillati</taxon>
        <taxon>Actinomycetota</taxon>
        <taxon>Actinomycetes</taxon>
        <taxon>Pseudonocardiales</taxon>
        <taxon>Pseudonocardiaceae</taxon>
        <taxon>Pseudonocardia</taxon>
    </lineage>
</organism>
<evidence type="ECO:0000256" key="2">
    <source>
        <dbReference type="RuleBase" id="RU003616"/>
    </source>
</evidence>
<evidence type="ECO:0000259" key="4">
    <source>
        <dbReference type="PROSITE" id="PS01031"/>
    </source>
</evidence>